<organism evidence="1">
    <name type="scientific">human gut metagenome</name>
    <dbReference type="NCBI Taxonomy" id="408170"/>
    <lineage>
        <taxon>unclassified sequences</taxon>
        <taxon>metagenomes</taxon>
        <taxon>organismal metagenomes</taxon>
    </lineage>
</organism>
<reference evidence="1" key="1">
    <citation type="journal article" date="2013" name="Environ. Microbiol.">
        <title>Microbiota from the distal guts of lean and obese adolescents exhibit partial functional redundancy besides clear differences in community structure.</title>
        <authorList>
            <person name="Ferrer M."/>
            <person name="Ruiz A."/>
            <person name="Lanza F."/>
            <person name="Haange S.B."/>
            <person name="Oberbach A."/>
            <person name="Till H."/>
            <person name="Bargiela R."/>
            <person name="Campoy C."/>
            <person name="Segura M.T."/>
            <person name="Richter M."/>
            <person name="von Bergen M."/>
            <person name="Seifert J."/>
            <person name="Suarez A."/>
        </authorList>
    </citation>
    <scope>NUCLEOTIDE SEQUENCE</scope>
</reference>
<comment type="caution">
    <text evidence="1">The sequence shown here is derived from an EMBL/GenBank/DDBJ whole genome shotgun (WGS) entry which is preliminary data.</text>
</comment>
<accession>K1RYG0</accession>
<name>K1RYG0_9ZZZZ</name>
<feature type="non-terminal residue" evidence="1">
    <location>
        <position position="47"/>
    </location>
</feature>
<dbReference type="AlphaFoldDB" id="K1RYG0"/>
<gene>
    <name evidence="1" type="ORF">OBE_16257</name>
</gene>
<proteinExistence type="predicted"/>
<evidence type="ECO:0000313" key="1">
    <source>
        <dbReference type="EMBL" id="EKC46450.1"/>
    </source>
</evidence>
<sequence length="47" mass="5525">MSPYKINLVPEKVQGLAITNYYNSLKEVTFGFTQPEYHDGYVYELYT</sequence>
<protein>
    <submittedName>
        <fullName evidence="1">Uncharacterized protein</fullName>
    </submittedName>
</protein>
<dbReference type="EMBL" id="AJWZ01011112">
    <property type="protein sequence ID" value="EKC46450.1"/>
    <property type="molecule type" value="Genomic_DNA"/>
</dbReference>